<evidence type="ECO:0000256" key="1">
    <source>
        <dbReference type="SAM" id="MobiDB-lite"/>
    </source>
</evidence>
<feature type="compositionally biased region" description="Low complexity" evidence="1">
    <location>
        <begin position="210"/>
        <end position="221"/>
    </location>
</feature>
<evidence type="ECO:0000313" key="2">
    <source>
        <dbReference type="EMBL" id="GMH17738.1"/>
    </source>
</evidence>
<dbReference type="AlphaFoldDB" id="A0AAD3SU86"/>
<feature type="compositionally biased region" description="Basic residues" evidence="1">
    <location>
        <begin position="222"/>
        <end position="238"/>
    </location>
</feature>
<proteinExistence type="predicted"/>
<protein>
    <submittedName>
        <fullName evidence="2">Uncharacterized protein</fullName>
    </submittedName>
</protein>
<feature type="region of interest" description="Disordered" evidence="1">
    <location>
        <begin position="170"/>
        <end position="250"/>
    </location>
</feature>
<comment type="caution">
    <text evidence="2">The sequence shown here is derived from an EMBL/GenBank/DDBJ whole genome shotgun (WGS) entry which is preliminary data.</text>
</comment>
<dbReference type="Proteomes" id="UP001279734">
    <property type="component" value="Unassembled WGS sequence"/>
</dbReference>
<name>A0AAD3SU86_NEPGR</name>
<sequence>MCIFEAQQWISGWDSSSAEASNSMFDFLPGINKEDSPAPAVADLEWVEMVLPDLGDCLVLLYRLGGLDAGVSPLGSSSPPRLNMPCTSNVMSPVYSAPSIPPASCGALPFCPEVPKISPVTTHPCGADADNNGVSCSSVVQQNIPGGTQSGLSLNKIGKDYDRIETHHVSNSASQTDVISGPDFCPIQHPPNSGHQGLASPNISLNLEPPSDGSDSSGSASKSKKRGSKSSKKSRNSKGPKSSTPLFFFW</sequence>
<organism evidence="2 3">
    <name type="scientific">Nepenthes gracilis</name>
    <name type="common">Slender pitcher plant</name>
    <dbReference type="NCBI Taxonomy" id="150966"/>
    <lineage>
        <taxon>Eukaryota</taxon>
        <taxon>Viridiplantae</taxon>
        <taxon>Streptophyta</taxon>
        <taxon>Embryophyta</taxon>
        <taxon>Tracheophyta</taxon>
        <taxon>Spermatophyta</taxon>
        <taxon>Magnoliopsida</taxon>
        <taxon>eudicotyledons</taxon>
        <taxon>Gunneridae</taxon>
        <taxon>Pentapetalae</taxon>
        <taxon>Caryophyllales</taxon>
        <taxon>Nepenthaceae</taxon>
        <taxon>Nepenthes</taxon>
    </lineage>
</organism>
<accession>A0AAD3SU86</accession>
<evidence type="ECO:0000313" key="3">
    <source>
        <dbReference type="Proteomes" id="UP001279734"/>
    </source>
</evidence>
<dbReference type="EMBL" id="BSYO01000018">
    <property type="protein sequence ID" value="GMH17738.1"/>
    <property type="molecule type" value="Genomic_DNA"/>
</dbReference>
<gene>
    <name evidence="2" type="ORF">Nepgr_019579</name>
</gene>
<reference evidence="2" key="1">
    <citation type="submission" date="2023-05" db="EMBL/GenBank/DDBJ databases">
        <title>Nepenthes gracilis genome sequencing.</title>
        <authorList>
            <person name="Fukushima K."/>
        </authorList>
    </citation>
    <scope>NUCLEOTIDE SEQUENCE</scope>
    <source>
        <strain evidence="2">SING2019-196</strain>
    </source>
</reference>
<keyword evidence="3" id="KW-1185">Reference proteome</keyword>
<feature type="compositionally biased region" description="Polar residues" evidence="1">
    <location>
        <begin position="190"/>
        <end position="205"/>
    </location>
</feature>